<gene>
    <name evidence="2" type="ORF">UFOVP814_10</name>
</gene>
<name>A0A6J5NZV3_9CAUD</name>
<keyword evidence="1" id="KW-0812">Transmembrane</keyword>
<feature type="transmembrane region" description="Helical" evidence="1">
    <location>
        <begin position="54"/>
        <end position="73"/>
    </location>
</feature>
<sequence>MTPKERQEFIDDIAQALRANSPQLSEDEMQWVKLAIQKEAQSVKLRQAIIEKTITALVLVVLAWAGSVLLEYAKAHGFKP</sequence>
<reference evidence="2" key="1">
    <citation type="submission" date="2020-04" db="EMBL/GenBank/DDBJ databases">
        <authorList>
            <person name="Chiriac C."/>
            <person name="Salcher M."/>
            <person name="Ghai R."/>
            <person name="Kavagutti S V."/>
        </authorList>
    </citation>
    <scope>NUCLEOTIDE SEQUENCE</scope>
</reference>
<protein>
    <submittedName>
        <fullName evidence="2">Uncharacterized protein</fullName>
    </submittedName>
</protein>
<evidence type="ECO:0000313" key="2">
    <source>
        <dbReference type="EMBL" id="CAB4163196.1"/>
    </source>
</evidence>
<evidence type="ECO:0000256" key="1">
    <source>
        <dbReference type="SAM" id="Phobius"/>
    </source>
</evidence>
<keyword evidence="1" id="KW-1133">Transmembrane helix</keyword>
<accession>A0A6J5NZV3</accession>
<dbReference type="EMBL" id="LR796746">
    <property type="protein sequence ID" value="CAB4163196.1"/>
    <property type="molecule type" value="Genomic_DNA"/>
</dbReference>
<organism evidence="2">
    <name type="scientific">uncultured Caudovirales phage</name>
    <dbReference type="NCBI Taxonomy" id="2100421"/>
    <lineage>
        <taxon>Viruses</taxon>
        <taxon>Duplodnaviria</taxon>
        <taxon>Heunggongvirae</taxon>
        <taxon>Uroviricota</taxon>
        <taxon>Caudoviricetes</taxon>
        <taxon>Peduoviridae</taxon>
        <taxon>Maltschvirus</taxon>
        <taxon>Maltschvirus maltsch</taxon>
    </lineage>
</organism>
<keyword evidence="1" id="KW-0472">Membrane</keyword>
<proteinExistence type="predicted"/>